<proteinExistence type="predicted"/>
<name>A0A0W0FMN4_MONRR</name>
<evidence type="ECO:0000313" key="2">
    <source>
        <dbReference type="Proteomes" id="UP000054988"/>
    </source>
</evidence>
<reference evidence="1 2" key="1">
    <citation type="submission" date="2015-12" db="EMBL/GenBank/DDBJ databases">
        <title>Draft genome sequence of Moniliophthora roreri, the causal agent of frosty pod rot of cacao.</title>
        <authorList>
            <person name="Aime M.C."/>
            <person name="Diaz-Valderrama J.R."/>
            <person name="Kijpornyongpan T."/>
            <person name="Phillips-Mora W."/>
        </authorList>
    </citation>
    <scope>NUCLEOTIDE SEQUENCE [LARGE SCALE GENOMIC DNA]</scope>
    <source>
        <strain evidence="1 2">MCA 2952</strain>
    </source>
</reference>
<organism evidence="1 2">
    <name type="scientific">Moniliophthora roreri</name>
    <name type="common">Frosty pod rot fungus</name>
    <name type="synonym">Monilia roreri</name>
    <dbReference type="NCBI Taxonomy" id="221103"/>
    <lineage>
        <taxon>Eukaryota</taxon>
        <taxon>Fungi</taxon>
        <taxon>Dikarya</taxon>
        <taxon>Basidiomycota</taxon>
        <taxon>Agaricomycotina</taxon>
        <taxon>Agaricomycetes</taxon>
        <taxon>Agaricomycetidae</taxon>
        <taxon>Agaricales</taxon>
        <taxon>Marasmiineae</taxon>
        <taxon>Marasmiaceae</taxon>
        <taxon>Moniliophthora</taxon>
    </lineage>
</organism>
<sequence length="276" mass="30235">MQMCAPSAYNDACSQFGDSCTSAVAGSFNQYCQFIDAEIDAYAANAYIGDILNITAQTGDPYTTTIHGNVNTYNDVQTRNGHRASAAYSDNAVHHQLLQIRPEAGPLTQKPNKDASYKDPSSPFSSQYNISYYVSSTFNTFRPSSAPPPASKPKIHTSLLSQHSYVFVPKIPYPDHKASFAPVTFAHAGASSPGVKTSTLATKVKGMDINSRITSAQIAYGQDDVLKAMYLGNPSHNYEQLVLTIVWPGYPRERYEKKISTYTPTRGDLIRGRCSF</sequence>
<protein>
    <submittedName>
        <fullName evidence="1">Uncharacterized protein</fullName>
    </submittedName>
</protein>
<comment type="caution">
    <text evidence="1">The sequence shown here is derived from an EMBL/GenBank/DDBJ whole genome shotgun (WGS) entry which is preliminary data.</text>
</comment>
<dbReference type="EMBL" id="LATX01001838">
    <property type="protein sequence ID" value="KTB37581.1"/>
    <property type="molecule type" value="Genomic_DNA"/>
</dbReference>
<gene>
    <name evidence="1" type="ORF">WG66_9820</name>
</gene>
<evidence type="ECO:0000313" key="1">
    <source>
        <dbReference type="EMBL" id="KTB37581.1"/>
    </source>
</evidence>
<dbReference type="Proteomes" id="UP000054988">
    <property type="component" value="Unassembled WGS sequence"/>
</dbReference>
<dbReference type="AlphaFoldDB" id="A0A0W0FMN4"/>
<accession>A0A0W0FMN4</accession>